<keyword evidence="1" id="KW-1185">Reference proteome</keyword>
<proteinExistence type="predicted"/>
<dbReference type="WBParaSite" id="nRc.2.0.1.t31734-RA">
    <property type="protein sequence ID" value="nRc.2.0.1.t31734-RA"/>
    <property type="gene ID" value="nRc.2.0.1.g31734"/>
</dbReference>
<name>A0A915K0A3_ROMCU</name>
<organism evidence="1 2">
    <name type="scientific">Romanomermis culicivorax</name>
    <name type="common">Nematode worm</name>
    <dbReference type="NCBI Taxonomy" id="13658"/>
    <lineage>
        <taxon>Eukaryota</taxon>
        <taxon>Metazoa</taxon>
        <taxon>Ecdysozoa</taxon>
        <taxon>Nematoda</taxon>
        <taxon>Enoplea</taxon>
        <taxon>Dorylaimia</taxon>
        <taxon>Mermithida</taxon>
        <taxon>Mermithoidea</taxon>
        <taxon>Mermithidae</taxon>
        <taxon>Romanomermis</taxon>
    </lineage>
</organism>
<dbReference type="AlphaFoldDB" id="A0A915K0A3"/>
<dbReference type="InterPro" id="IPR035437">
    <property type="entry name" value="SNase_OB-fold_sf"/>
</dbReference>
<dbReference type="SUPFAM" id="SSF63748">
    <property type="entry name" value="Tudor/PWWP/MBT"/>
    <property type="match status" value="1"/>
</dbReference>
<sequence length="175" mass="19890">MMNNYECNSCPITKFSAGMYCTKSIEGIYKRFKILRTSVDTAGNNILIMIDIDSGARIWCGTRGLCPLPLQFRYYQQQAISCRLFGLAPSSNDNQTTSWPESVVNYFKQFCGPTVQANVLNVCEKVTDDGSFTISMYKIVENRKIWAHEYLLSQNFAIGEQLIVVKDTPAKLYNF</sequence>
<evidence type="ECO:0000313" key="1">
    <source>
        <dbReference type="Proteomes" id="UP000887565"/>
    </source>
</evidence>
<dbReference type="Gene3D" id="2.40.50.90">
    <property type="match status" value="1"/>
</dbReference>
<dbReference type="Proteomes" id="UP000887565">
    <property type="component" value="Unplaced"/>
</dbReference>
<evidence type="ECO:0000313" key="2">
    <source>
        <dbReference type="WBParaSite" id="nRc.2.0.1.t31734-RA"/>
    </source>
</evidence>
<accession>A0A915K0A3</accession>
<reference evidence="2" key="1">
    <citation type="submission" date="2022-11" db="UniProtKB">
        <authorList>
            <consortium name="WormBaseParasite"/>
        </authorList>
    </citation>
    <scope>IDENTIFICATION</scope>
</reference>
<protein>
    <submittedName>
        <fullName evidence="2">Uncharacterized protein</fullName>
    </submittedName>
</protein>